<feature type="transmembrane region" description="Helical" evidence="1">
    <location>
        <begin position="44"/>
        <end position="77"/>
    </location>
</feature>
<dbReference type="InterPro" id="IPR042288">
    <property type="entry name" value="LRAT"/>
</dbReference>
<name>A0A2G9RYL4_AQUCT</name>
<evidence type="ECO:0000313" key="3">
    <source>
        <dbReference type="Proteomes" id="UP000228934"/>
    </source>
</evidence>
<reference evidence="3" key="1">
    <citation type="journal article" date="2017" name="Nat. Commun.">
        <title>The North American bullfrog draft genome provides insight into hormonal regulation of long noncoding RNA.</title>
        <authorList>
            <person name="Hammond S.A."/>
            <person name="Warren R.L."/>
            <person name="Vandervalk B.P."/>
            <person name="Kucuk E."/>
            <person name="Khan H."/>
            <person name="Gibb E.A."/>
            <person name="Pandoh P."/>
            <person name="Kirk H."/>
            <person name="Zhao Y."/>
            <person name="Jones M."/>
            <person name="Mungall A.J."/>
            <person name="Coope R."/>
            <person name="Pleasance S."/>
            <person name="Moore R.A."/>
            <person name="Holt R.A."/>
            <person name="Round J.M."/>
            <person name="Ohora S."/>
            <person name="Walle B.V."/>
            <person name="Veldhoen N."/>
            <person name="Helbing C.C."/>
            <person name="Birol I."/>
        </authorList>
    </citation>
    <scope>NUCLEOTIDE SEQUENCE [LARGE SCALE GENOMIC DNA]</scope>
</reference>
<dbReference type="PANTHER" id="PTHR46678:SF1">
    <property type="entry name" value="LECITHIN RETINOL ACYLTRANSFERASE"/>
    <property type="match status" value="1"/>
</dbReference>
<dbReference type="GO" id="GO:0042572">
    <property type="term" value="P:retinol metabolic process"/>
    <property type="evidence" value="ECO:0007669"/>
    <property type="project" value="InterPro"/>
</dbReference>
<dbReference type="GO" id="GO:0005791">
    <property type="term" value="C:rough endoplasmic reticulum"/>
    <property type="evidence" value="ECO:0007669"/>
    <property type="project" value="TreeGrafter"/>
</dbReference>
<keyword evidence="3" id="KW-1185">Reference proteome</keyword>
<gene>
    <name evidence="2" type="ORF">AB205_0017100</name>
</gene>
<keyword evidence="1" id="KW-1133">Transmembrane helix</keyword>
<dbReference type="PANTHER" id="PTHR46678">
    <property type="entry name" value="LECITHIN RETINOL ACYLTRANSFERASE"/>
    <property type="match status" value="1"/>
</dbReference>
<dbReference type="Proteomes" id="UP000228934">
    <property type="component" value="Unassembled WGS sequence"/>
</dbReference>
<sequence>MVTLAPVHTVPSTPSIRISFFYCPLVIQQFCETVKRIIRDQRSVFLSAALGLVLILCLGMEPSTTLPSLFITFSLWMAS</sequence>
<protein>
    <submittedName>
        <fullName evidence="2">Uncharacterized protein</fullName>
    </submittedName>
</protein>
<dbReference type="GO" id="GO:0006776">
    <property type="term" value="P:vitamin A metabolic process"/>
    <property type="evidence" value="ECO:0007669"/>
    <property type="project" value="TreeGrafter"/>
</dbReference>
<dbReference type="GO" id="GO:0047173">
    <property type="term" value="F:phosphatidylcholine-retinol O-acyltransferase activity"/>
    <property type="evidence" value="ECO:0007669"/>
    <property type="project" value="InterPro"/>
</dbReference>
<keyword evidence="1" id="KW-0812">Transmembrane</keyword>
<dbReference type="AlphaFoldDB" id="A0A2G9RYL4"/>
<organism evidence="2 3">
    <name type="scientific">Aquarana catesbeiana</name>
    <name type="common">American bullfrog</name>
    <name type="synonym">Rana catesbeiana</name>
    <dbReference type="NCBI Taxonomy" id="8400"/>
    <lineage>
        <taxon>Eukaryota</taxon>
        <taxon>Metazoa</taxon>
        <taxon>Chordata</taxon>
        <taxon>Craniata</taxon>
        <taxon>Vertebrata</taxon>
        <taxon>Euteleostomi</taxon>
        <taxon>Amphibia</taxon>
        <taxon>Batrachia</taxon>
        <taxon>Anura</taxon>
        <taxon>Neobatrachia</taxon>
        <taxon>Ranoidea</taxon>
        <taxon>Ranidae</taxon>
        <taxon>Aquarana</taxon>
    </lineage>
</organism>
<proteinExistence type="predicted"/>
<evidence type="ECO:0000313" key="2">
    <source>
        <dbReference type="EMBL" id="PIO32977.1"/>
    </source>
</evidence>
<accession>A0A2G9RYL4</accession>
<dbReference type="EMBL" id="KV929105">
    <property type="protein sequence ID" value="PIO32977.1"/>
    <property type="molecule type" value="Genomic_DNA"/>
</dbReference>
<keyword evidence="1" id="KW-0472">Membrane</keyword>
<evidence type="ECO:0000256" key="1">
    <source>
        <dbReference type="SAM" id="Phobius"/>
    </source>
</evidence>